<dbReference type="Gene3D" id="1.10.10.10">
    <property type="entry name" value="Winged helix-like DNA-binding domain superfamily/Winged helix DNA-binding domain"/>
    <property type="match status" value="1"/>
</dbReference>
<dbReference type="Proteomes" id="UP000321659">
    <property type="component" value="Unassembled WGS sequence"/>
</dbReference>
<gene>
    <name evidence="5" type="ORF">LABALGLTS371_10850</name>
</gene>
<dbReference type="Gene3D" id="1.10.10.630">
    <property type="entry name" value="DnaD domain-like"/>
    <property type="match status" value="1"/>
</dbReference>
<dbReference type="InterPro" id="IPR053162">
    <property type="entry name" value="DnaD"/>
</dbReference>
<comment type="similarity">
    <text evidence="1">Belongs to the DnaB/DnaD family.</text>
</comment>
<evidence type="ECO:0000256" key="1">
    <source>
        <dbReference type="ARBA" id="ARBA00093462"/>
    </source>
</evidence>
<feature type="domain" description="DnaD N-terminal" evidence="4">
    <location>
        <begin position="16"/>
        <end position="115"/>
    </location>
</feature>
<dbReference type="Pfam" id="PF21984">
    <property type="entry name" value="DnaD_N"/>
    <property type="match status" value="1"/>
</dbReference>
<name>A0A5C6MA74_9LACO</name>
<sequence length="236" mass="27726">MDQFMSQFLEAGETHISNLILQNYRKIGLTSDELIFLIHLLSFNQAGNKFPDTNQIASQMGVTTQETYTLLQKLIEKKIISIKTIDDPNGYSTDQFNFNALYEKLNNLNQRTQEKVEVIEKNNSRKDVYEKIEVEFGRPLSPMELESISMWIDQDHYKPELILMALKEAILNQAYSLKYMDRILLNWEKKHIKTSQDVKKDKEKRQQRNFSNDVSSKDIAKNTNDKPEIPLYHWSN</sequence>
<feature type="region of interest" description="Disordered" evidence="2">
    <location>
        <begin position="195"/>
        <end position="236"/>
    </location>
</feature>
<dbReference type="PANTHER" id="PTHR37293:SF6">
    <property type="entry name" value="DNA REPLICATION PROTEIN DNAD"/>
    <property type="match status" value="1"/>
</dbReference>
<dbReference type="InterPro" id="IPR053843">
    <property type="entry name" value="DnaD_N"/>
</dbReference>
<dbReference type="NCBIfam" id="TIGR01446">
    <property type="entry name" value="DnaD_dom"/>
    <property type="match status" value="1"/>
</dbReference>
<dbReference type="EMBL" id="SRRQ01000007">
    <property type="protein sequence ID" value="TWW10912.1"/>
    <property type="molecule type" value="Genomic_DNA"/>
</dbReference>
<reference evidence="5 6" key="1">
    <citation type="submission" date="2019-04" db="EMBL/GenBank/DDBJ databases">
        <title>In vitro growth and metabolic characteristics of meat-borne Lactobacillus algidus strains.</title>
        <authorList>
            <person name="Sade E."/>
            <person name="Per J."/>
            <person name="Tytti H."/>
            <person name="Johanna B.K."/>
        </authorList>
    </citation>
    <scope>NUCLEOTIDE SEQUENCE [LARGE SCALE GENOMIC DNA]</scope>
    <source>
        <strain evidence="5 6">LTS37-1</strain>
    </source>
</reference>
<dbReference type="Pfam" id="PF07261">
    <property type="entry name" value="DnaB_2"/>
    <property type="match status" value="1"/>
</dbReference>
<dbReference type="SUPFAM" id="SSF158499">
    <property type="entry name" value="DnaD domain-like"/>
    <property type="match status" value="1"/>
</dbReference>
<feature type="compositionally biased region" description="Basic and acidic residues" evidence="2">
    <location>
        <begin position="195"/>
        <end position="206"/>
    </location>
</feature>
<dbReference type="RefSeq" id="WP_146302834.1">
    <property type="nucleotide sequence ID" value="NZ_JANXKU010000004.1"/>
</dbReference>
<dbReference type="AlphaFoldDB" id="A0A5C6MA74"/>
<dbReference type="InterPro" id="IPR036388">
    <property type="entry name" value="WH-like_DNA-bd_sf"/>
</dbReference>
<dbReference type="InterPro" id="IPR006343">
    <property type="entry name" value="DnaB/C_C"/>
</dbReference>
<organism evidence="5 6">
    <name type="scientific">Dellaglioa algida</name>
    <dbReference type="NCBI Taxonomy" id="105612"/>
    <lineage>
        <taxon>Bacteria</taxon>
        <taxon>Bacillati</taxon>
        <taxon>Bacillota</taxon>
        <taxon>Bacilli</taxon>
        <taxon>Lactobacillales</taxon>
        <taxon>Lactobacillaceae</taxon>
        <taxon>Dellaglioa</taxon>
    </lineage>
</organism>
<comment type="caution">
    <text evidence="5">The sequence shown here is derived from an EMBL/GenBank/DDBJ whole genome shotgun (WGS) entry which is preliminary data.</text>
</comment>
<evidence type="ECO:0000259" key="4">
    <source>
        <dbReference type="Pfam" id="PF21984"/>
    </source>
</evidence>
<dbReference type="PANTHER" id="PTHR37293">
    <property type="entry name" value="PHAGE REPLICATION PROTEIN-RELATED"/>
    <property type="match status" value="1"/>
</dbReference>
<protein>
    <submittedName>
        <fullName evidence="5">DNA replication protein DnaD</fullName>
    </submittedName>
</protein>
<evidence type="ECO:0000256" key="2">
    <source>
        <dbReference type="SAM" id="MobiDB-lite"/>
    </source>
</evidence>
<dbReference type="InterPro" id="IPR034829">
    <property type="entry name" value="DnaD-like_sf"/>
</dbReference>
<evidence type="ECO:0000313" key="6">
    <source>
        <dbReference type="Proteomes" id="UP000321659"/>
    </source>
</evidence>
<accession>A0A5C6MA74</accession>
<evidence type="ECO:0000313" key="5">
    <source>
        <dbReference type="EMBL" id="TWW10912.1"/>
    </source>
</evidence>
<evidence type="ECO:0000259" key="3">
    <source>
        <dbReference type="Pfam" id="PF07261"/>
    </source>
</evidence>
<feature type="domain" description="DnaB/C C-terminal" evidence="3">
    <location>
        <begin position="129"/>
        <end position="201"/>
    </location>
</feature>
<feature type="compositionally biased region" description="Basic and acidic residues" evidence="2">
    <location>
        <begin position="215"/>
        <end position="228"/>
    </location>
</feature>
<proteinExistence type="inferred from homology"/>